<dbReference type="Proteomes" id="UP001142393">
    <property type="component" value="Unassembled WGS sequence"/>
</dbReference>
<organism evidence="2 3">
    <name type="scientific">Lentinula detonsa</name>
    <dbReference type="NCBI Taxonomy" id="2804962"/>
    <lineage>
        <taxon>Eukaryota</taxon>
        <taxon>Fungi</taxon>
        <taxon>Dikarya</taxon>
        <taxon>Basidiomycota</taxon>
        <taxon>Agaricomycotina</taxon>
        <taxon>Agaricomycetes</taxon>
        <taxon>Agaricomycetidae</taxon>
        <taxon>Agaricales</taxon>
        <taxon>Marasmiineae</taxon>
        <taxon>Omphalotaceae</taxon>
        <taxon>Lentinula</taxon>
    </lineage>
</organism>
<feature type="compositionally biased region" description="Low complexity" evidence="1">
    <location>
        <begin position="312"/>
        <end position="350"/>
    </location>
</feature>
<comment type="caution">
    <text evidence="2">The sequence shown here is derived from an EMBL/GenBank/DDBJ whole genome shotgun (WGS) entry which is preliminary data.</text>
</comment>
<feature type="region of interest" description="Disordered" evidence="1">
    <location>
        <begin position="290"/>
        <end position="385"/>
    </location>
</feature>
<proteinExistence type="predicted"/>
<dbReference type="EMBL" id="JANVFU010000002">
    <property type="protein sequence ID" value="KAJ3748891.1"/>
    <property type="molecule type" value="Genomic_DNA"/>
</dbReference>
<keyword evidence="3" id="KW-1185">Reference proteome</keyword>
<feature type="region of interest" description="Disordered" evidence="1">
    <location>
        <begin position="420"/>
        <end position="497"/>
    </location>
</feature>
<feature type="compositionally biased region" description="Basic residues" evidence="1">
    <location>
        <begin position="487"/>
        <end position="497"/>
    </location>
</feature>
<accession>A0A9W8P808</accession>
<feature type="compositionally biased region" description="Polar residues" evidence="1">
    <location>
        <begin position="423"/>
        <end position="441"/>
    </location>
</feature>
<evidence type="ECO:0000313" key="2">
    <source>
        <dbReference type="EMBL" id="KAJ3748891.1"/>
    </source>
</evidence>
<feature type="region of interest" description="Disordered" evidence="1">
    <location>
        <begin position="207"/>
        <end position="254"/>
    </location>
</feature>
<protein>
    <submittedName>
        <fullName evidence="2">Uncharacterized protein</fullName>
    </submittedName>
</protein>
<feature type="compositionally biased region" description="Polar residues" evidence="1">
    <location>
        <begin position="215"/>
        <end position="228"/>
    </location>
</feature>
<name>A0A9W8P808_9AGAR</name>
<reference evidence="2 3" key="1">
    <citation type="journal article" date="2023" name="Proc. Natl. Acad. Sci. U.S.A.">
        <title>A global phylogenomic analysis of the shiitake genus Lentinula.</title>
        <authorList>
            <person name="Sierra-Patev S."/>
            <person name="Min B."/>
            <person name="Naranjo-Ortiz M."/>
            <person name="Looney B."/>
            <person name="Konkel Z."/>
            <person name="Slot J.C."/>
            <person name="Sakamoto Y."/>
            <person name="Steenwyk J.L."/>
            <person name="Rokas A."/>
            <person name="Carro J."/>
            <person name="Camarero S."/>
            <person name="Ferreira P."/>
            <person name="Molpeceres G."/>
            <person name="Ruiz-Duenas F.J."/>
            <person name="Serrano A."/>
            <person name="Henrissat B."/>
            <person name="Drula E."/>
            <person name="Hughes K.W."/>
            <person name="Mata J.L."/>
            <person name="Ishikawa N.K."/>
            <person name="Vargas-Isla R."/>
            <person name="Ushijima S."/>
            <person name="Smith C.A."/>
            <person name="Donoghue J."/>
            <person name="Ahrendt S."/>
            <person name="Andreopoulos W."/>
            <person name="He G."/>
            <person name="LaButti K."/>
            <person name="Lipzen A."/>
            <person name="Ng V."/>
            <person name="Riley R."/>
            <person name="Sandor L."/>
            <person name="Barry K."/>
            <person name="Martinez A.T."/>
            <person name="Xiao Y."/>
            <person name="Gibbons J.G."/>
            <person name="Terashima K."/>
            <person name="Grigoriev I.V."/>
            <person name="Hibbett D."/>
        </authorList>
    </citation>
    <scope>NUCLEOTIDE SEQUENCE [LARGE SCALE GENOMIC DNA]</scope>
    <source>
        <strain evidence="2 3">TFB7810</strain>
    </source>
</reference>
<gene>
    <name evidence="2" type="ORF">DFH05DRAFT_612007</name>
</gene>
<evidence type="ECO:0000313" key="3">
    <source>
        <dbReference type="Proteomes" id="UP001142393"/>
    </source>
</evidence>
<feature type="compositionally biased region" description="Low complexity" evidence="1">
    <location>
        <begin position="358"/>
        <end position="373"/>
    </location>
</feature>
<sequence length="497" mass="55163">MSEYSSSDSDQDLDYWEFTPKKSYFPISNARDTPWTIEQSTQASRNRRERCSLHPVSTRRIVELPVIHQISNGFLRENGRLLYTAKHSSVLRCLEYARMHWQLPVNVPDGILALAALETFLHPFDPVHWLFWSIEQRDQSAKLVQSHIGRRNPTIYHPLSWSILDWKFRLSGIHSKQLPDVLRCKPWYDTLVLSTYLKDLPMRGPVLRKRKVQPPTKTQTGTEQTNDVKQLPAKRSRHTRAQPSHKAALSTDSLSEIKNSSLNIPTLESSMDPARATSVTADISLLSQHHANASESTGRSITRLSRKSPNLPSARATSSTSSSPTPSSTVLPPPSYSRTRSSSRLSARTLVGDIRDLSPSNSSATTAADSSSAKGKQKAVDEPVESEPRLIGVIDVVDEDLASLVNTITDGETDLVFPRLTRSRSGATKTEVASSGPQRSQLSRKNRAKNLHPYLSEKAARGLAPPNPSADDESVGSEALGSSQAPRRSRKAKSNRR</sequence>
<evidence type="ECO:0000256" key="1">
    <source>
        <dbReference type="SAM" id="MobiDB-lite"/>
    </source>
</evidence>
<dbReference type="AlphaFoldDB" id="A0A9W8P808"/>
<feature type="compositionally biased region" description="Polar residues" evidence="1">
    <location>
        <begin position="290"/>
        <end position="311"/>
    </location>
</feature>